<feature type="compositionally biased region" description="Gly residues" evidence="1">
    <location>
        <begin position="228"/>
        <end position="247"/>
    </location>
</feature>
<accession>A0ABN8Y8T4</accession>
<dbReference type="EMBL" id="OX459952">
    <property type="protein sequence ID" value="CAI9157945.1"/>
    <property type="molecule type" value="Genomic_DNA"/>
</dbReference>
<protein>
    <submittedName>
        <fullName evidence="2">Uncharacterized protein</fullName>
    </submittedName>
</protein>
<feature type="compositionally biased region" description="Basic and acidic residues" evidence="1">
    <location>
        <begin position="149"/>
        <end position="163"/>
    </location>
</feature>
<evidence type="ECO:0000313" key="2">
    <source>
        <dbReference type="EMBL" id="CAI9157945.1"/>
    </source>
</evidence>
<keyword evidence="3" id="KW-1185">Reference proteome</keyword>
<evidence type="ECO:0000313" key="3">
    <source>
        <dbReference type="Proteomes" id="UP001176941"/>
    </source>
</evidence>
<proteinExistence type="predicted"/>
<organism evidence="2 3">
    <name type="scientific">Rangifer tarandus platyrhynchus</name>
    <name type="common">Svalbard reindeer</name>
    <dbReference type="NCBI Taxonomy" id="3082113"/>
    <lineage>
        <taxon>Eukaryota</taxon>
        <taxon>Metazoa</taxon>
        <taxon>Chordata</taxon>
        <taxon>Craniata</taxon>
        <taxon>Vertebrata</taxon>
        <taxon>Euteleostomi</taxon>
        <taxon>Mammalia</taxon>
        <taxon>Eutheria</taxon>
        <taxon>Laurasiatheria</taxon>
        <taxon>Artiodactyla</taxon>
        <taxon>Ruminantia</taxon>
        <taxon>Pecora</taxon>
        <taxon>Cervidae</taxon>
        <taxon>Odocoileinae</taxon>
        <taxon>Rangifer</taxon>
    </lineage>
</organism>
<dbReference type="Proteomes" id="UP001176941">
    <property type="component" value="Chromosome 16"/>
</dbReference>
<feature type="compositionally biased region" description="Low complexity" evidence="1">
    <location>
        <begin position="169"/>
        <end position="186"/>
    </location>
</feature>
<reference evidence="2" key="1">
    <citation type="submission" date="2023-04" db="EMBL/GenBank/DDBJ databases">
        <authorList>
            <consortium name="ELIXIR-Norway"/>
        </authorList>
    </citation>
    <scope>NUCLEOTIDE SEQUENCE [LARGE SCALE GENOMIC DNA]</scope>
</reference>
<name>A0ABN8Y8T4_RANTA</name>
<gene>
    <name evidence="2" type="ORF">MRATA1EN1_LOCUS6907</name>
</gene>
<sequence>MNVYSSKVFYFRHENSNSEEENFKRLFISCSLSLVPSLKYKLNLNRNPFPIVEPSAGTKLEEEGFHFVSQVFMKPQRSPQIFGLIIANMEDASDSSLGVAPLINNVALPGSPPSLPVSVTGCKSHRVANKKVEARSEKLLPTALPPSEPKVDQKLPRSSERRGSGGGTRSPARSQAVAAGEAAAGAGRRRQGGVGERGNKAERRRGPPAANSLAASGRPAARRARCEPGGGGGGGGGRQGAGAGGGGRRSRTARGRASGPIVSRQPGVRRWGGSAGSLPWSRQQPPRLGWQPRWGNHTKGSRASPGARTGPRRHRRRALPTLPAFLSLQF</sequence>
<evidence type="ECO:0000256" key="1">
    <source>
        <dbReference type="SAM" id="MobiDB-lite"/>
    </source>
</evidence>
<feature type="region of interest" description="Disordered" evidence="1">
    <location>
        <begin position="135"/>
        <end position="318"/>
    </location>
</feature>